<dbReference type="SUPFAM" id="SSF48208">
    <property type="entry name" value="Six-hairpin glycosidases"/>
    <property type="match status" value="1"/>
</dbReference>
<dbReference type="AlphaFoldDB" id="A0A4Y6PPS8"/>
<dbReference type="EMBL" id="CP041186">
    <property type="protein sequence ID" value="QDG50342.1"/>
    <property type="molecule type" value="Genomic_DNA"/>
</dbReference>
<keyword evidence="2" id="KW-1185">Reference proteome</keyword>
<evidence type="ECO:0000313" key="1">
    <source>
        <dbReference type="EMBL" id="QDG50342.1"/>
    </source>
</evidence>
<dbReference type="Proteomes" id="UP000315995">
    <property type="component" value="Chromosome"/>
</dbReference>
<evidence type="ECO:0000313" key="2">
    <source>
        <dbReference type="Proteomes" id="UP000315995"/>
    </source>
</evidence>
<dbReference type="RefSeq" id="WP_141196838.1">
    <property type="nucleotide sequence ID" value="NZ_CP041186.1"/>
</dbReference>
<dbReference type="InterPro" id="IPR008928">
    <property type="entry name" value="6-hairpin_glycosidase_sf"/>
</dbReference>
<name>A0A4Y6PPS8_PERCE</name>
<dbReference type="GO" id="GO:0005975">
    <property type="term" value="P:carbohydrate metabolic process"/>
    <property type="evidence" value="ECO:0007669"/>
    <property type="project" value="InterPro"/>
</dbReference>
<reference evidence="1 2" key="1">
    <citation type="submission" date="2019-06" db="EMBL/GenBank/DDBJ databases">
        <title>Persicimonas caeni gen. nov., sp. nov., a predatory bacterium isolated from solar saltern.</title>
        <authorList>
            <person name="Wang S."/>
        </authorList>
    </citation>
    <scope>NUCLEOTIDE SEQUENCE [LARGE SCALE GENOMIC DNA]</scope>
    <source>
        <strain evidence="1 2">YN101</strain>
    </source>
</reference>
<dbReference type="OrthoDB" id="5480482at2"/>
<organism evidence="1 2">
    <name type="scientific">Persicimonas caeni</name>
    <dbReference type="NCBI Taxonomy" id="2292766"/>
    <lineage>
        <taxon>Bacteria</taxon>
        <taxon>Deltaproteobacteria</taxon>
        <taxon>Bradymonadales</taxon>
        <taxon>Bradymonadaceae</taxon>
        <taxon>Persicimonas</taxon>
    </lineage>
</organism>
<gene>
    <name evidence="1" type="ORF">FIV42_06225</name>
</gene>
<sequence>MATRVPHRGLRRTGFRQVGRWALLAFFVLVVAPVGFGCQCHTASVKRAEQKPVECPKPTEANVEEVRQAARQRANQFLEVVEYAPATLGPSKALAVLSYPRAEGSLGSRSFVYDDALALLWFAWSGQQAKASGIAETLIYLQNPDGSWGFSFGTKYPADYHASYVRNGTVAWAAHALGYFGERYGQPRAIRAARRGADFLRRMRLGGNTLDRGLVSAGYNSASTPYDAPPGPTLQYAVTEHQFDAHFVLARWEPSTAERLAERMNEVLWLDEEGRFAVAVASDRLNDNRALDAAGAWGALWLLSTGERERAVQSYRYALDHFETDAGELYGFRPYEDSVDGYDPVQAPEHIFVEGTMSMGLAAHRLGDRDTAQKVVATGVALSCRGENGLPYSNVEVPGFSTRPAAASTIWFLFLDREMATGQNAPVFESIVLDTTG</sequence>
<accession>A0A4Y6PPS8</accession>
<proteinExistence type="predicted"/>
<accession>A0A5B8Y5C0</accession>
<protein>
    <submittedName>
        <fullName evidence="1">Uncharacterized protein</fullName>
    </submittedName>
</protein>
<dbReference type="Gene3D" id="1.50.10.20">
    <property type="match status" value="1"/>
</dbReference>